<keyword evidence="6" id="KW-0255">Endonuclease</keyword>
<reference evidence="6 7" key="1">
    <citation type="submission" date="2016-05" db="EMBL/GenBank/DDBJ databases">
        <title>First complete genome of the cyanobacterium Cylindrospermopsis raciborskii CS505, containing a circular chromosome and a single extrachromosomal element.</title>
        <authorList>
            <person name="Fuentes J."/>
            <person name="Tamames J."/>
            <person name="Allen E."/>
            <person name="Plominski A."/>
            <person name="Vasquez M."/>
        </authorList>
    </citation>
    <scope>NUCLEOTIDE SEQUENCE [LARGE SCALE GENOMIC DNA]</scope>
    <source>
        <strain evidence="6 7">CS505</strain>
    </source>
</reference>
<dbReference type="EMBL" id="LYXA01000003">
    <property type="protein sequence ID" value="OBU74816.1"/>
    <property type="molecule type" value="Genomic_DNA"/>
</dbReference>
<evidence type="ECO:0000256" key="3">
    <source>
        <dbReference type="ARBA" id="ARBA00023125"/>
    </source>
</evidence>
<name>A0A853MBW0_9CYAN</name>
<evidence type="ECO:0000259" key="5">
    <source>
        <dbReference type="Pfam" id="PF01420"/>
    </source>
</evidence>
<dbReference type="AlphaFoldDB" id="A0A853MBW0"/>
<keyword evidence="3" id="KW-0238">DNA-binding</keyword>
<comment type="subunit">
    <text evidence="4">The methyltransferase is composed of M and S polypeptides.</text>
</comment>
<dbReference type="GO" id="GO:0004519">
    <property type="term" value="F:endonuclease activity"/>
    <property type="evidence" value="ECO:0007669"/>
    <property type="project" value="UniProtKB-KW"/>
</dbReference>
<dbReference type="PANTHER" id="PTHR43140">
    <property type="entry name" value="TYPE-1 RESTRICTION ENZYME ECOKI SPECIFICITY PROTEIN"/>
    <property type="match status" value="1"/>
</dbReference>
<protein>
    <submittedName>
        <fullName evidence="6">Restriction endonuclease</fullName>
    </submittedName>
</protein>
<organism evidence="6 7">
    <name type="scientific">Cylindrospermopsis raciborskii CS-505</name>
    <dbReference type="NCBI Taxonomy" id="533240"/>
    <lineage>
        <taxon>Bacteria</taxon>
        <taxon>Bacillati</taxon>
        <taxon>Cyanobacteriota</taxon>
        <taxon>Cyanophyceae</taxon>
        <taxon>Nostocales</taxon>
        <taxon>Aphanizomenonaceae</taxon>
        <taxon>Cylindrospermopsis</taxon>
    </lineage>
</organism>
<dbReference type="GO" id="GO:0009307">
    <property type="term" value="P:DNA restriction-modification system"/>
    <property type="evidence" value="ECO:0007669"/>
    <property type="project" value="UniProtKB-KW"/>
</dbReference>
<evidence type="ECO:0000313" key="6">
    <source>
        <dbReference type="EMBL" id="OBU74816.1"/>
    </source>
</evidence>
<comment type="similarity">
    <text evidence="1">Belongs to the type-I restriction system S methylase family.</text>
</comment>
<proteinExistence type="inferred from homology"/>
<evidence type="ECO:0000256" key="4">
    <source>
        <dbReference type="ARBA" id="ARBA00038652"/>
    </source>
</evidence>
<dbReference type="Proteomes" id="UP000093903">
    <property type="component" value="Unassembled WGS sequence"/>
</dbReference>
<sequence length="445" mass="49687">MSEVALKQESEIVKGWKRYPAYKDSGVEWLGKIPEHWEVRKVSHAFQKIGSGTTPSTNHYDYYEGNIPWVNTSELREKVITDTSAKLTNKALLDHSVLNLYPPGTLLIAMYGATIGRLGILGITACTNQACCALANPISINAKFAFYWLWMRRNELILLSSGGGQPNINQEKIRSIRIPAPPLTEQQAIAQFLDRETAKIDTLVAKKERLIELLKEKRTALISHAVTKGLNPDAPMKDSGVEWLGEVPRNWPMIRLKHVAPVSSAKLTQKPDNLPYIGLEHIESKTGRLLLDTPVENVESTVSCFEKGDVLFGKLRPYLAKVLLAEFEGVSTTELLALKPSQDVNGKFLFFQLIAEGFIDQVNSFTYGTKMPRVGPEQITNLFIPLPPLPEQQAIAQFLDRETAKIDTLVAKTRTSIEKLKEYRTALISAAVTGKIDVREEVPIQ</sequence>
<dbReference type="InterPro" id="IPR044946">
    <property type="entry name" value="Restrct_endonuc_typeI_TRD_sf"/>
</dbReference>
<evidence type="ECO:0000313" key="7">
    <source>
        <dbReference type="Proteomes" id="UP000093903"/>
    </source>
</evidence>
<comment type="caution">
    <text evidence="6">The sequence shown here is derived from an EMBL/GenBank/DDBJ whole genome shotgun (WGS) entry which is preliminary data.</text>
</comment>
<keyword evidence="2" id="KW-0680">Restriction system</keyword>
<keyword evidence="6" id="KW-0378">Hydrolase</keyword>
<keyword evidence="6" id="KW-0540">Nuclease</keyword>
<dbReference type="InterPro" id="IPR051212">
    <property type="entry name" value="Type-I_RE_S_subunit"/>
</dbReference>
<feature type="domain" description="Type I restriction modification DNA specificity" evidence="5">
    <location>
        <begin position="248"/>
        <end position="418"/>
    </location>
</feature>
<dbReference type="Gene3D" id="3.90.220.20">
    <property type="entry name" value="DNA methylase specificity domains"/>
    <property type="match status" value="2"/>
</dbReference>
<gene>
    <name evidence="6" type="ORF">A9P98_17780</name>
</gene>
<dbReference type="PANTHER" id="PTHR43140:SF1">
    <property type="entry name" value="TYPE I RESTRICTION ENZYME ECOKI SPECIFICITY SUBUNIT"/>
    <property type="match status" value="1"/>
</dbReference>
<accession>A0A853MBW0</accession>
<evidence type="ECO:0000256" key="2">
    <source>
        <dbReference type="ARBA" id="ARBA00022747"/>
    </source>
</evidence>
<feature type="domain" description="Type I restriction modification DNA specificity" evidence="5">
    <location>
        <begin position="34"/>
        <end position="208"/>
    </location>
</feature>
<dbReference type="GO" id="GO:0003677">
    <property type="term" value="F:DNA binding"/>
    <property type="evidence" value="ECO:0007669"/>
    <property type="project" value="UniProtKB-KW"/>
</dbReference>
<dbReference type="REBASE" id="167643">
    <property type="entry name" value="S.Cra505ORF17775P"/>
</dbReference>
<evidence type="ECO:0000256" key="1">
    <source>
        <dbReference type="ARBA" id="ARBA00010923"/>
    </source>
</evidence>
<dbReference type="Gene3D" id="1.10.287.1120">
    <property type="entry name" value="Bipartite methylase S protein"/>
    <property type="match status" value="1"/>
</dbReference>
<dbReference type="SUPFAM" id="SSF116734">
    <property type="entry name" value="DNA methylase specificity domain"/>
    <property type="match status" value="2"/>
</dbReference>
<dbReference type="CDD" id="cd17280">
    <property type="entry name" value="RMtype1_S_MspEN3ORF6650P_TRD2-CR2_like"/>
    <property type="match status" value="1"/>
</dbReference>
<dbReference type="Pfam" id="PF01420">
    <property type="entry name" value="Methylase_S"/>
    <property type="match status" value="2"/>
</dbReference>
<dbReference type="InterPro" id="IPR000055">
    <property type="entry name" value="Restrct_endonuc_typeI_TRD"/>
</dbReference>
<dbReference type="RefSeq" id="WP_006278933.1">
    <property type="nucleotide sequence ID" value="NZ_ACYA01000083.1"/>
</dbReference>